<evidence type="ECO:0000313" key="2">
    <source>
        <dbReference type="Proteomes" id="UP000001026"/>
    </source>
</evidence>
<proteinExistence type="predicted"/>
<dbReference type="STRING" id="59919.PMM0947"/>
<dbReference type="AlphaFoldDB" id="Q7V1C9"/>
<dbReference type="KEGG" id="pmm:PMM0947"/>
<sequence>MVFKRRPRKLIRNLGNKLGLAWWAKVETGTPSVTYWYGPFLTKRGLNENLEKFLTDLSDEGSKDIKHKIVRCNKEEPLTV</sequence>
<gene>
    <name evidence="1" type="ordered locus">PMM0947</name>
</gene>
<dbReference type="HOGENOM" id="CLU_168933_0_0_3"/>
<dbReference type="Pfam" id="PF08846">
    <property type="entry name" value="DUF1816"/>
    <property type="match status" value="1"/>
</dbReference>
<name>Q7V1C9_PROMP</name>
<dbReference type="Proteomes" id="UP000001026">
    <property type="component" value="Chromosome"/>
</dbReference>
<evidence type="ECO:0000313" key="1">
    <source>
        <dbReference type="EMBL" id="CAE19406.1"/>
    </source>
</evidence>
<reference evidence="1 2" key="1">
    <citation type="journal article" date="2003" name="Nature">
        <title>Genome divergence in two Prochlorococcus ecotypes reflects oceanic niche differentiation.</title>
        <authorList>
            <person name="Rocap G."/>
            <person name="Larimer F.W."/>
            <person name="Lamerdin J.E."/>
            <person name="Malfatti S."/>
            <person name="Chain P."/>
            <person name="Ahlgren N.A."/>
            <person name="Arellano A."/>
            <person name="Coleman M."/>
            <person name="Hauser L."/>
            <person name="Hess W.R."/>
            <person name="Johnson Z.I."/>
            <person name="Land M.L."/>
            <person name="Lindell D."/>
            <person name="Post A.F."/>
            <person name="Regala W."/>
            <person name="Shah M."/>
            <person name="Shaw S.L."/>
            <person name="Steglich C."/>
            <person name="Sullivan M.B."/>
            <person name="Ting C.S."/>
            <person name="Tolonen A."/>
            <person name="Webb E.A."/>
            <person name="Zinser E.R."/>
            <person name="Chisholm S.W."/>
        </authorList>
    </citation>
    <scope>NUCLEOTIDE SEQUENCE [LARGE SCALE GENOMIC DNA]</scope>
    <source>
        <strain evidence="2">CCMP1986 / NIES-2087 / MED4</strain>
    </source>
</reference>
<dbReference type="InterPro" id="IPR014945">
    <property type="entry name" value="DUF1816"/>
</dbReference>
<evidence type="ECO:0008006" key="3">
    <source>
        <dbReference type="Google" id="ProtNLM"/>
    </source>
</evidence>
<organism evidence="1 2">
    <name type="scientific">Prochlorococcus marinus subsp. pastoris (strain CCMP1986 / NIES-2087 / MED4)</name>
    <dbReference type="NCBI Taxonomy" id="59919"/>
    <lineage>
        <taxon>Bacteria</taxon>
        <taxon>Bacillati</taxon>
        <taxon>Cyanobacteriota</taxon>
        <taxon>Cyanophyceae</taxon>
        <taxon>Synechococcales</taxon>
        <taxon>Prochlorococcaceae</taxon>
        <taxon>Prochlorococcus</taxon>
    </lineage>
</organism>
<accession>Q7V1C9</accession>
<dbReference type="EMBL" id="BX548174">
    <property type="protein sequence ID" value="CAE19406.1"/>
    <property type="molecule type" value="Genomic_DNA"/>
</dbReference>
<protein>
    <recommendedName>
        <fullName evidence="3">DUF1816 domain-containing protein</fullName>
    </recommendedName>
</protein>